<dbReference type="Proteomes" id="UP000814033">
    <property type="component" value="Unassembled WGS sequence"/>
</dbReference>
<reference evidence="1" key="2">
    <citation type="journal article" date="2022" name="New Phytol.">
        <title>Evolutionary transition to the ectomycorrhizal habit in the genomes of a hyperdiverse lineage of mushroom-forming fungi.</title>
        <authorList>
            <person name="Looney B."/>
            <person name="Miyauchi S."/>
            <person name="Morin E."/>
            <person name="Drula E."/>
            <person name="Courty P.E."/>
            <person name="Kohler A."/>
            <person name="Kuo A."/>
            <person name="LaButti K."/>
            <person name="Pangilinan J."/>
            <person name="Lipzen A."/>
            <person name="Riley R."/>
            <person name="Andreopoulos W."/>
            <person name="He G."/>
            <person name="Johnson J."/>
            <person name="Nolan M."/>
            <person name="Tritt A."/>
            <person name="Barry K.W."/>
            <person name="Grigoriev I.V."/>
            <person name="Nagy L.G."/>
            <person name="Hibbett D."/>
            <person name="Henrissat B."/>
            <person name="Matheny P.B."/>
            <person name="Labbe J."/>
            <person name="Martin F.M."/>
        </authorList>
    </citation>
    <scope>NUCLEOTIDE SEQUENCE</scope>
    <source>
        <strain evidence="1">FP105234-sp</strain>
    </source>
</reference>
<accession>A0ACB8RWN3</accession>
<evidence type="ECO:0000313" key="1">
    <source>
        <dbReference type="EMBL" id="KAI0048231.1"/>
    </source>
</evidence>
<gene>
    <name evidence="1" type="ORF">FA95DRAFT_1107241</name>
</gene>
<dbReference type="EMBL" id="MU275890">
    <property type="protein sequence ID" value="KAI0048231.1"/>
    <property type="molecule type" value="Genomic_DNA"/>
</dbReference>
<protein>
    <submittedName>
        <fullName evidence="1">Uncharacterized protein</fullName>
    </submittedName>
</protein>
<comment type="caution">
    <text evidence="1">The sequence shown here is derived from an EMBL/GenBank/DDBJ whole genome shotgun (WGS) entry which is preliminary data.</text>
</comment>
<proteinExistence type="predicted"/>
<sequence>MHCTAVQGHLSPRYPVHRPRPRGSLLHYCSPTSCPPLISWSLEAVGDLLRLIYLLKTCAASWKEGILSLEAGSGLGTLHRLMRQNPTLFQDSAGGGSSRLSAYAIYSCISCFLVSHGHLDHVNGLVLSAGALANPPDSQRRRIYAARNTLEDLETLFSDRLWPSLASWKEDDDLHKLLYDPLAFDDCYREIFPDVSVRMMPTSHGSNGTIGNYRSSAFFIRHNPSSNEFLFFGDVEPDSVSGSPATLGVWQAAAQLIPDTLTTIFIECSWPSGRTDEQLYGHLNPEHLLEELTVLATEVVKSRLNRAVKRVVMEERKHKKRRTNGPPPIPAVSSNTLRGALSGVRVYIIHCKDDLEDAFDRPINHVIRDQVKTLVEMKGLGAEILSADQGTRIVI</sequence>
<reference evidence="1" key="1">
    <citation type="submission" date="2021-02" db="EMBL/GenBank/DDBJ databases">
        <authorList>
            <consortium name="DOE Joint Genome Institute"/>
            <person name="Ahrendt S."/>
            <person name="Looney B.P."/>
            <person name="Miyauchi S."/>
            <person name="Morin E."/>
            <person name="Drula E."/>
            <person name="Courty P.E."/>
            <person name="Chicoki N."/>
            <person name="Fauchery L."/>
            <person name="Kohler A."/>
            <person name="Kuo A."/>
            <person name="Labutti K."/>
            <person name="Pangilinan J."/>
            <person name="Lipzen A."/>
            <person name="Riley R."/>
            <person name="Andreopoulos W."/>
            <person name="He G."/>
            <person name="Johnson J."/>
            <person name="Barry K.W."/>
            <person name="Grigoriev I.V."/>
            <person name="Nagy L."/>
            <person name="Hibbett D."/>
            <person name="Henrissat B."/>
            <person name="Matheny P.B."/>
            <person name="Labbe J."/>
            <person name="Martin F."/>
        </authorList>
    </citation>
    <scope>NUCLEOTIDE SEQUENCE</scope>
    <source>
        <strain evidence="1">FP105234-sp</strain>
    </source>
</reference>
<evidence type="ECO:0000313" key="2">
    <source>
        <dbReference type="Proteomes" id="UP000814033"/>
    </source>
</evidence>
<name>A0ACB8RWN3_9AGAM</name>
<keyword evidence="2" id="KW-1185">Reference proteome</keyword>
<organism evidence="1 2">
    <name type="scientific">Auriscalpium vulgare</name>
    <dbReference type="NCBI Taxonomy" id="40419"/>
    <lineage>
        <taxon>Eukaryota</taxon>
        <taxon>Fungi</taxon>
        <taxon>Dikarya</taxon>
        <taxon>Basidiomycota</taxon>
        <taxon>Agaricomycotina</taxon>
        <taxon>Agaricomycetes</taxon>
        <taxon>Russulales</taxon>
        <taxon>Auriscalpiaceae</taxon>
        <taxon>Auriscalpium</taxon>
    </lineage>
</organism>